<dbReference type="GO" id="GO:0003677">
    <property type="term" value="F:DNA binding"/>
    <property type="evidence" value="ECO:0007669"/>
    <property type="project" value="UniProtKB-KW"/>
</dbReference>
<dbReference type="AlphaFoldDB" id="A0A245ZRB1"/>
<dbReference type="InterPro" id="IPR036390">
    <property type="entry name" value="WH_DNA-bd_sf"/>
</dbReference>
<dbReference type="EMBL" id="NBBJ01000001">
    <property type="protein sequence ID" value="OWK32276.1"/>
    <property type="molecule type" value="Genomic_DNA"/>
</dbReference>
<dbReference type="CDD" id="cd00038">
    <property type="entry name" value="CAP_ED"/>
    <property type="match status" value="1"/>
</dbReference>
<keyword evidence="3" id="KW-0804">Transcription</keyword>
<proteinExistence type="predicted"/>
<name>A0A245ZRB1_9SPHN</name>
<sequence>MSSEPSLVLEPMVRRLSYWSKLNADDRGAILDLPHRAKLLERHGYIVREGEKVSQSCVLLSGYAIRQKIVAGGARQIVAVHMKGDLVDLQNSFLGTADHSVQVLTDSQIAYIPAEALKKLAFDRPTVGMALWLDTLVDASVFREWIANVGRRDAHTRIAHLLCEFALRLKVAGLGEATEYELPMTQEQIADCTGLTPVHVNRTLKALEVEKLIERRSGRSVTIGDWRKLAAAGDFDSTYLHLHENEGALTVRTPGVRRPGRA</sequence>
<dbReference type="CDD" id="cd00092">
    <property type="entry name" value="HTH_CRP"/>
    <property type="match status" value="1"/>
</dbReference>
<dbReference type="SMART" id="SM00419">
    <property type="entry name" value="HTH_CRP"/>
    <property type="match status" value="1"/>
</dbReference>
<accession>A0A245ZRB1</accession>
<dbReference type="Gene3D" id="1.10.10.10">
    <property type="entry name" value="Winged helix-like DNA-binding domain superfamily/Winged helix DNA-binding domain"/>
    <property type="match status" value="1"/>
</dbReference>
<dbReference type="InterPro" id="IPR012318">
    <property type="entry name" value="HTH_CRP"/>
</dbReference>
<dbReference type="SUPFAM" id="SSF51206">
    <property type="entry name" value="cAMP-binding domain-like"/>
    <property type="match status" value="1"/>
</dbReference>
<evidence type="ECO:0000256" key="3">
    <source>
        <dbReference type="ARBA" id="ARBA00023163"/>
    </source>
</evidence>
<dbReference type="SUPFAM" id="SSF46785">
    <property type="entry name" value="Winged helix' DNA-binding domain"/>
    <property type="match status" value="1"/>
</dbReference>
<evidence type="ECO:0000313" key="6">
    <source>
        <dbReference type="Proteomes" id="UP000197783"/>
    </source>
</evidence>
<comment type="caution">
    <text evidence="5">The sequence shown here is derived from an EMBL/GenBank/DDBJ whole genome shotgun (WGS) entry which is preliminary data.</text>
</comment>
<gene>
    <name evidence="5" type="primary">fixK_1</name>
    <name evidence="5" type="ORF">SPMU_05980</name>
</gene>
<dbReference type="Gene3D" id="2.60.120.10">
    <property type="entry name" value="Jelly Rolls"/>
    <property type="match status" value="1"/>
</dbReference>
<dbReference type="InterPro" id="IPR014710">
    <property type="entry name" value="RmlC-like_jellyroll"/>
</dbReference>
<feature type="domain" description="HTH crp-type" evidence="4">
    <location>
        <begin position="152"/>
        <end position="227"/>
    </location>
</feature>
<evidence type="ECO:0000313" key="5">
    <source>
        <dbReference type="EMBL" id="OWK32276.1"/>
    </source>
</evidence>
<dbReference type="InterPro" id="IPR036388">
    <property type="entry name" value="WH-like_DNA-bd_sf"/>
</dbReference>
<dbReference type="Proteomes" id="UP000197783">
    <property type="component" value="Unassembled WGS sequence"/>
</dbReference>
<dbReference type="PROSITE" id="PS51063">
    <property type="entry name" value="HTH_CRP_2"/>
    <property type="match status" value="1"/>
</dbReference>
<keyword evidence="1" id="KW-0805">Transcription regulation</keyword>
<dbReference type="InterPro" id="IPR018490">
    <property type="entry name" value="cNMP-bd_dom_sf"/>
</dbReference>
<dbReference type="RefSeq" id="WP_245832688.1">
    <property type="nucleotide sequence ID" value="NZ_NBBJ01000001.1"/>
</dbReference>
<evidence type="ECO:0000259" key="4">
    <source>
        <dbReference type="PROSITE" id="PS51063"/>
    </source>
</evidence>
<keyword evidence="2" id="KW-0238">DNA-binding</keyword>
<protein>
    <submittedName>
        <fullName evidence="5">Nitrogen fixation regulation protein FixK</fullName>
    </submittedName>
</protein>
<evidence type="ECO:0000256" key="2">
    <source>
        <dbReference type="ARBA" id="ARBA00023125"/>
    </source>
</evidence>
<dbReference type="GO" id="GO:0006355">
    <property type="term" value="P:regulation of DNA-templated transcription"/>
    <property type="evidence" value="ECO:0007669"/>
    <property type="project" value="InterPro"/>
</dbReference>
<keyword evidence="6" id="KW-1185">Reference proteome</keyword>
<organism evidence="5 6">
    <name type="scientific">Sphingomonas mucosissima</name>
    <dbReference type="NCBI Taxonomy" id="370959"/>
    <lineage>
        <taxon>Bacteria</taxon>
        <taxon>Pseudomonadati</taxon>
        <taxon>Pseudomonadota</taxon>
        <taxon>Alphaproteobacteria</taxon>
        <taxon>Sphingomonadales</taxon>
        <taxon>Sphingomonadaceae</taxon>
        <taxon>Sphingomonas</taxon>
    </lineage>
</organism>
<evidence type="ECO:0000256" key="1">
    <source>
        <dbReference type="ARBA" id="ARBA00023015"/>
    </source>
</evidence>
<dbReference type="Pfam" id="PF13545">
    <property type="entry name" value="HTH_Crp_2"/>
    <property type="match status" value="1"/>
</dbReference>
<dbReference type="InterPro" id="IPR000595">
    <property type="entry name" value="cNMP-bd_dom"/>
</dbReference>
<dbReference type="Pfam" id="PF00027">
    <property type="entry name" value="cNMP_binding"/>
    <property type="match status" value="1"/>
</dbReference>
<reference evidence="5 6" key="1">
    <citation type="submission" date="2017-03" db="EMBL/GenBank/DDBJ databases">
        <title>Genome sequence of Sphingomonas mucosissima DSM 17494.</title>
        <authorList>
            <person name="Poehlein A."/>
            <person name="Wuebbeler J.H."/>
            <person name="Steinbuechel A."/>
            <person name="Daniel R."/>
        </authorList>
    </citation>
    <scope>NUCLEOTIDE SEQUENCE [LARGE SCALE GENOMIC DNA]</scope>
    <source>
        <strain evidence="5 6">DSM 17494</strain>
    </source>
</reference>